<dbReference type="GO" id="GO:0031267">
    <property type="term" value="F:small GTPase binding"/>
    <property type="evidence" value="ECO:0007669"/>
    <property type="project" value="InterPro"/>
</dbReference>
<evidence type="ECO:0000256" key="4">
    <source>
        <dbReference type="ARBA" id="ARBA00022448"/>
    </source>
</evidence>
<keyword evidence="4" id="KW-0813">Transport</keyword>
<dbReference type="Pfam" id="PF03810">
    <property type="entry name" value="IBN_N"/>
    <property type="match status" value="1"/>
</dbReference>
<evidence type="ECO:0000256" key="5">
    <source>
        <dbReference type="ARBA" id="ARBA00022490"/>
    </source>
</evidence>
<proteinExistence type="inferred from homology"/>
<evidence type="ECO:0000256" key="1">
    <source>
        <dbReference type="ARBA" id="ARBA00004123"/>
    </source>
</evidence>
<comment type="similarity">
    <text evidence="3">Belongs to the exportin family.</text>
</comment>
<keyword evidence="7" id="KW-0539">Nucleus</keyword>
<dbReference type="InterPro" id="IPR011989">
    <property type="entry name" value="ARM-like"/>
</dbReference>
<accession>A0A091VFE6</accession>
<evidence type="ECO:0000259" key="8">
    <source>
        <dbReference type="PROSITE" id="PS50166"/>
    </source>
</evidence>
<dbReference type="FunFam" id="1.25.10.10:FF:000059">
    <property type="entry name" value="exportin-7 isoform X2"/>
    <property type="match status" value="1"/>
</dbReference>
<feature type="non-terminal residue" evidence="9">
    <location>
        <position position="1107"/>
    </location>
</feature>
<dbReference type="AlphaFoldDB" id="A0A091VFE6"/>
<dbReference type="InterPro" id="IPR057947">
    <property type="entry name" value="TPR_XPO7/RBP17"/>
</dbReference>
<protein>
    <submittedName>
        <fullName evidence="9">Exportin-7</fullName>
    </submittedName>
</protein>
<keyword evidence="10" id="KW-1185">Reference proteome</keyword>
<dbReference type="STRING" id="128390.A0A091VFE6"/>
<evidence type="ECO:0000256" key="3">
    <source>
        <dbReference type="ARBA" id="ARBA00009466"/>
    </source>
</evidence>
<keyword evidence="5" id="KW-0963">Cytoplasm</keyword>
<dbReference type="SMART" id="SM00913">
    <property type="entry name" value="IBN_N"/>
    <property type="match status" value="1"/>
</dbReference>
<dbReference type="Proteomes" id="UP000053283">
    <property type="component" value="Unassembled WGS sequence"/>
</dbReference>
<comment type="subcellular location">
    <subcellularLocation>
        <location evidence="2">Cytoplasm</location>
    </subcellularLocation>
    <subcellularLocation>
        <location evidence="1">Nucleus</location>
    </subcellularLocation>
</comment>
<dbReference type="Gene3D" id="1.25.10.10">
    <property type="entry name" value="Leucine-rich Repeat Variant"/>
    <property type="match status" value="2"/>
</dbReference>
<keyword evidence="6" id="KW-0653">Protein transport</keyword>
<dbReference type="InterPro" id="IPR016024">
    <property type="entry name" value="ARM-type_fold"/>
</dbReference>
<dbReference type="InterPro" id="IPR044189">
    <property type="entry name" value="XPO4/7-like"/>
</dbReference>
<dbReference type="GO" id="GO:0005643">
    <property type="term" value="C:nuclear pore"/>
    <property type="evidence" value="ECO:0007669"/>
    <property type="project" value="TreeGrafter"/>
</dbReference>
<evidence type="ECO:0000313" key="10">
    <source>
        <dbReference type="Proteomes" id="UP000053283"/>
    </source>
</evidence>
<dbReference type="GO" id="GO:0005049">
    <property type="term" value="F:nuclear export signal receptor activity"/>
    <property type="evidence" value="ECO:0007669"/>
    <property type="project" value="InterPro"/>
</dbReference>
<dbReference type="eggNOG" id="KOG1410">
    <property type="taxonomic scope" value="Eukaryota"/>
</dbReference>
<dbReference type="GO" id="GO:0005737">
    <property type="term" value="C:cytoplasm"/>
    <property type="evidence" value="ECO:0007669"/>
    <property type="project" value="UniProtKB-SubCell"/>
</dbReference>
<gene>
    <name evidence="9" type="ORF">Y956_10053</name>
</gene>
<dbReference type="Pfam" id="PF25795">
    <property type="entry name" value="TPR_XPO7"/>
    <property type="match status" value="1"/>
</dbReference>
<dbReference type="SUPFAM" id="SSF48371">
    <property type="entry name" value="ARM repeat"/>
    <property type="match status" value="1"/>
</dbReference>
<evidence type="ECO:0000256" key="6">
    <source>
        <dbReference type="ARBA" id="ARBA00022927"/>
    </source>
</evidence>
<evidence type="ECO:0000256" key="7">
    <source>
        <dbReference type="ARBA" id="ARBA00023242"/>
    </source>
</evidence>
<dbReference type="EMBL" id="KL410942">
    <property type="protein sequence ID" value="KFR01178.1"/>
    <property type="molecule type" value="Genomic_DNA"/>
</dbReference>
<reference evidence="9 10" key="1">
    <citation type="submission" date="2014-04" db="EMBL/GenBank/DDBJ databases">
        <title>Genome evolution of avian class.</title>
        <authorList>
            <person name="Zhang G."/>
            <person name="Li C."/>
        </authorList>
    </citation>
    <scope>NUCLEOTIDE SEQUENCE [LARGE SCALE GENOMIC DNA]</scope>
    <source>
        <strain evidence="9">BGI_Y956</strain>
    </source>
</reference>
<feature type="non-terminal residue" evidence="9">
    <location>
        <position position="1"/>
    </location>
</feature>
<dbReference type="PANTHER" id="PTHR12596">
    <property type="entry name" value="EXPORTIN 4,7-RELATED"/>
    <property type="match status" value="1"/>
</dbReference>
<dbReference type="FunFam" id="1.25.10.10:FF:000042">
    <property type="entry name" value="exportin-7 isoform X1"/>
    <property type="match status" value="1"/>
</dbReference>
<dbReference type="InterPro" id="IPR001494">
    <property type="entry name" value="Importin-beta_N"/>
</dbReference>
<name>A0A091VFE6_NIPNI</name>
<sequence length="1107" mass="125764">QSLAQLENLCKQLYETTDTATRLQAEKALVEFTNSPDCLSKCQLLLERGSSSYSQLLAATCLTKLVSRTNNPLPLEQRIDIRNYVLNYLATRPKLATFVTQALIQLYARITKLGWFDCQKDEYVFRNVITDVTRFLQDSVEHCIIGVTILSQLTNEINQADTTHPLTKHRKIASSFRDSSLFDIFTLSCNLLKQASGKNLNLNDESQHGLLMQLLKLTHNCLNFDFIGTSTDESSDDLCTVQIPTSWRSAFLDSSTLQLFFDLYHSIPPSFSPLVLSCLVQIASVRRSLFNNAERAKFLSHLVDGVKRILENPQSLSDPNNYHEFCRLLARLKSNYQLGELVKVENYPEVIRLIANFTVTSLQHWEFAPNSVHYLLSLWQRLAASVPYVKATEPHMLETYTPEVTKAYITSRLESVHIILRDGLEDPLDDTGLVQQQLDQLSTIGRCEYEKTCALLVQLFDQSAQSYQELLQSATASPMDVAVQEGRLTWLVYIIGAVIGGRVSFASTDEQDAMDGELVCRVLQLMNLTDSRLAQAGNEKLELAMLSFFEQFRKIYIGDQVQKSSKLYRRLSEVLGLNDETMVLSVFIGKIITNLKYWGRCEPITSKTLQLLNDLSIGYPFSVRKLVKLSAVQFMLNNHTSEHFSFLGINNQSNLTDMRCRTTFYTALGRLLMVDLGEDEDQYEQFMLPLTAAFETVAQMFSTNTFNEQEAKRTLVGLVRDLRGIAFAFNAKTSFMMLFEWIYPSYMPILQRAIELWYHDPACTTPVLKLMAELVHNSSNLFPVFPLDPNGCSLMFFRETSKMITTYGNRILTLGEVPKDQVYALKLKGISICFSMLKAALSGSYVNFGVFRLYGDDALDNALQTFIKLLLSIPHSDLLDYPKLSQSYYSLLEVLTQDHMNFIASLEPHVIMYILSSISEGLTALDTMVCTGCCSCLDHIVTYLFKQLSRSTKKRTTPLTQESDRFLHIMQQHPEMIQQMLSTVLNIIIFEDCRNQWSMSRPLLGLILLNEKVNIPPSRCSWRSCLGLDDAGAFGLKGAERSQSGCQPPEKQQAMHLCFENLMEGIERNLLTKNRDRFTQNLSAFRREVNDSMKNSTYGVNSNDMMS</sequence>
<organism evidence="9 10">
    <name type="scientific">Nipponia nippon</name>
    <name type="common">Crested ibis</name>
    <name type="synonym">Ibis nippon</name>
    <dbReference type="NCBI Taxonomy" id="128390"/>
    <lineage>
        <taxon>Eukaryota</taxon>
        <taxon>Metazoa</taxon>
        <taxon>Chordata</taxon>
        <taxon>Craniata</taxon>
        <taxon>Vertebrata</taxon>
        <taxon>Euteleostomi</taxon>
        <taxon>Archelosauria</taxon>
        <taxon>Archosauria</taxon>
        <taxon>Dinosauria</taxon>
        <taxon>Saurischia</taxon>
        <taxon>Theropoda</taxon>
        <taxon>Coelurosauria</taxon>
        <taxon>Aves</taxon>
        <taxon>Neognathae</taxon>
        <taxon>Neoaves</taxon>
        <taxon>Aequornithes</taxon>
        <taxon>Pelecaniformes</taxon>
        <taxon>Threskiornithidae</taxon>
        <taxon>Nipponia</taxon>
    </lineage>
</organism>
<dbReference type="GO" id="GO:0006611">
    <property type="term" value="P:protein export from nucleus"/>
    <property type="evidence" value="ECO:0007669"/>
    <property type="project" value="TreeGrafter"/>
</dbReference>
<dbReference type="PANTHER" id="PTHR12596:SF11">
    <property type="entry name" value="EXPORTIN-7"/>
    <property type="match status" value="1"/>
</dbReference>
<evidence type="ECO:0000313" key="9">
    <source>
        <dbReference type="EMBL" id="KFR01178.1"/>
    </source>
</evidence>
<dbReference type="PROSITE" id="PS50166">
    <property type="entry name" value="IMPORTIN_B_NT"/>
    <property type="match status" value="1"/>
</dbReference>
<evidence type="ECO:0000256" key="2">
    <source>
        <dbReference type="ARBA" id="ARBA00004496"/>
    </source>
</evidence>
<feature type="domain" description="Importin N-terminal" evidence="8">
    <location>
        <begin position="25"/>
        <end position="91"/>
    </location>
</feature>